<keyword evidence="8" id="KW-1185">Reference proteome</keyword>
<dbReference type="GO" id="GO:0016020">
    <property type="term" value="C:membrane"/>
    <property type="evidence" value="ECO:0007669"/>
    <property type="project" value="UniProtKB-SubCell"/>
</dbReference>
<dbReference type="InterPro" id="IPR027094">
    <property type="entry name" value="Mitofusin_fam"/>
</dbReference>
<dbReference type="OrthoDB" id="435796at2"/>
<dbReference type="PANTHER" id="PTHR10465:SF0">
    <property type="entry name" value="SARCALUMENIN"/>
    <property type="match status" value="1"/>
</dbReference>
<dbReference type="GO" id="GO:0003924">
    <property type="term" value="F:GTPase activity"/>
    <property type="evidence" value="ECO:0007669"/>
    <property type="project" value="InterPro"/>
</dbReference>
<dbReference type="SUPFAM" id="SSF52540">
    <property type="entry name" value="P-loop containing nucleoside triphosphate hydrolases"/>
    <property type="match status" value="1"/>
</dbReference>
<evidence type="ECO:0000256" key="5">
    <source>
        <dbReference type="ARBA" id="ARBA00023136"/>
    </source>
</evidence>
<dbReference type="InterPro" id="IPR027417">
    <property type="entry name" value="P-loop_NTPase"/>
</dbReference>
<evidence type="ECO:0000313" key="7">
    <source>
        <dbReference type="EMBL" id="RLJ90631.1"/>
    </source>
</evidence>
<dbReference type="CDD" id="cd09912">
    <property type="entry name" value="DLP_2"/>
    <property type="match status" value="1"/>
</dbReference>
<evidence type="ECO:0000259" key="6">
    <source>
        <dbReference type="Pfam" id="PF00350"/>
    </source>
</evidence>
<dbReference type="Gene3D" id="3.40.50.300">
    <property type="entry name" value="P-loop containing nucleotide triphosphate hydrolases"/>
    <property type="match status" value="1"/>
</dbReference>
<proteinExistence type="predicted"/>
<dbReference type="AlphaFoldDB" id="A0A497YMA9"/>
<evidence type="ECO:0000256" key="2">
    <source>
        <dbReference type="ARBA" id="ARBA00022741"/>
    </source>
</evidence>
<keyword evidence="2" id="KW-0547">Nucleotide-binding</keyword>
<dbReference type="EMBL" id="RCCP01000001">
    <property type="protein sequence ID" value="RLJ90631.1"/>
    <property type="molecule type" value="Genomic_DNA"/>
</dbReference>
<gene>
    <name evidence="7" type="ORF">DFR62_0776</name>
</gene>
<reference evidence="7 8" key="1">
    <citation type="submission" date="2018-10" db="EMBL/GenBank/DDBJ databases">
        <title>Genomic Encyclopedia of Type Strains, Phase IV (KMG-IV): sequencing the most valuable type-strain genomes for metagenomic binning, comparative biology and taxonomic classification.</title>
        <authorList>
            <person name="Goeker M."/>
        </authorList>
    </citation>
    <scope>NUCLEOTIDE SEQUENCE [LARGE SCALE GENOMIC DNA]</scope>
    <source>
        <strain evidence="7 8">DSM 20549</strain>
    </source>
</reference>
<dbReference type="Pfam" id="PF00350">
    <property type="entry name" value="Dynamin_N"/>
    <property type="match status" value="1"/>
</dbReference>
<feature type="domain" description="Dynamin N-terminal" evidence="6">
    <location>
        <begin position="52"/>
        <end position="226"/>
    </location>
</feature>
<dbReference type="Proteomes" id="UP000280791">
    <property type="component" value="Unassembled WGS sequence"/>
</dbReference>
<keyword evidence="4" id="KW-0342">GTP-binding</keyword>
<comment type="caution">
    <text evidence="7">The sequence shown here is derived from an EMBL/GenBank/DDBJ whole genome shotgun (WGS) entry which is preliminary data.</text>
</comment>
<dbReference type="GO" id="GO:0008053">
    <property type="term" value="P:mitochondrial fusion"/>
    <property type="evidence" value="ECO:0007669"/>
    <property type="project" value="TreeGrafter"/>
</dbReference>
<keyword evidence="3" id="KW-0378">Hydrolase</keyword>
<evidence type="ECO:0000256" key="3">
    <source>
        <dbReference type="ARBA" id="ARBA00022801"/>
    </source>
</evidence>
<organism evidence="7 8">
    <name type="scientific">Planococcus citreus</name>
    <dbReference type="NCBI Taxonomy" id="1373"/>
    <lineage>
        <taxon>Bacteria</taxon>
        <taxon>Bacillati</taxon>
        <taxon>Bacillota</taxon>
        <taxon>Bacilli</taxon>
        <taxon>Bacillales</taxon>
        <taxon>Caryophanaceae</taxon>
        <taxon>Planococcus</taxon>
    </lineage>
</organism>
<dbReference type="GO" id="GO:0005525">
    <property type="term" value="F:GTP binding"/>
    <property type="evidence" value="ECO:0007669"/>
    <property type="project" value="UniProtKB-KW"/>
</dbReference>
<evidence type="ECO:0000256" key="4">
    <source>
        <dbReference type="ARBA" id="ARBA00023134"/>
    </source>
</evidence>
<name>A0A497YMA9_9BACL</name>
<evidence type="ECO:0000313" key="8">
    <source>
        <dbReference type="Proteomes" id="UP000280791"/>
    </source>
</evidence>
<sequence>MGISLDEYQKNRSLLIRELDSYNNWLQKMELKDDQKKLTHYKEDILRDTFQLVVVGEFSRGKSTFINALLGTKILPSSAKPTTTILNKITYSEKPVIKLHFHDRKKKVEMISEDGFRSLVAPMDPIPGNSESEKEYARQVSFVKGIQYAEIGRNLAICQNGVEIIDTPGTNDLDPLREEITNTIIPRSDAAILLLSAVKILSESELSLLRDRLLANDIQKIFLVINFKDELKSAEDERKVLDFAYANLKEILGDPKIYLVSAKHALNARRKAGGEELKGRRGRPMDVWDFDRTGFPELEEQLADFLQFERGSIKMMKPIKRTLENIKGVRKEYIEFEKKILHSQMNGLKEKVEAFKPKVTLAEKHANDSLKVLKMKLQSEEKALMEWHELELAKIAKKALEAFDQHPHLSQSEISQKVDLAVAKYEKTLFEEKKKKMNSIVKDAIQTASGKINEEWAKMDFEMKSMPESESSYELSTIVDQDPASDGVDDFFNSIYEELDSAWSSSRGFWDKAAVGVGVAVSVVAHGLTKLFSWGWSQLTGVDEKVQLRGQLVAHYNSVANQKMITMKSEYRTMSKYAEEQYQGIIKEHLLMIEKQLEQLIGSTELEGNEITERQLVLLEQEEELNRIAITLEKLALTLKRQSAGKVGV</sequence>
<protein>
    <submittedName>
        <fullName evidence="7">Dynamin family protein</fullName>
    </submittedName>
</protein>
<comment type="subcellular location">
    <subcellularLocation>
        <location evidence="1">Membrane</location>
    </subcellularLocation>
</comment>
<dbReference type="RefSeq" id="WP_121298124.1">
    <property type="nucleotide sequence ID" value="NZ_QBEW01000024.1"/>
</dbReference>
<keyword evidence="5" id="KW-0472">Membrane</keyword>
<dbReference type="InterPro" id="IPR045063">
    <property type="entry name" value="Dynamin_N"/>
</dbReference>
<dbReference type="PANTHER" id="PTHR10465">
    <property type="entry name" value="TRANSMEMBRANE GTPASE FZO1"/>
    <property type="match status" value="1"/>
</dbReference>
<evidence type="ECO:0000256" key="1">
    <source>
        <dbReference type="ARBA" id="ARBA00004370"/>
    </source>
</evidence>
<accession>A0A497YMA9</accession>